<feature type="signal peptide" evidence="6">
    <location>
        <begin position="1"/>
        <end position="18"/>
    </location>
</feature>
<dbReference type="Proteomes" id="UP000091820">
    <property type="component" value="Unassembled WGS sequence"/>
</dbReference>
<dbReference type="InterPro" id="IPR002018">
    <property type="entry name" value="CarbesteraseB"/>
</dbReference>
<evidence type="ECO:0000256" key="4">
    <source>
        <dbReference type="ARBA" id="ARBA00023157"/>
    </source>
</evidence>
<dbReference type="EC" id="3.1.1.-" evidence="6"/>
<dbReference type="EnsemblMetazoa" id="GBRI006566-RA">
    <property type="protein sequence ID" value="GBRI006566-PA"/>
    <property type="gene ID" value="GBRI006566"/>
</dbReference>
<evidence type="ECO:0000256" key="2">
    <source>
        <dbReference type="ARBA" id="ARBA00022487"/>
    </source>
</evidence>
<dbReference type="AlphaFoldDB" id="A0A1A9W502"/>
<keyword evidence="3 6" id="KW-0378">Hydrolase</keyword>
<keyword evidence="2" id="KW-0719">Serine esterase</keyword>
<evidence type="ECO:0000256" key="5">
    <source>
        <dbReference type="ARBA" id="ARBA00023180"/>
    </source>
</evidence>
<keyword evidence="9" id="KW-1185">Reference proteome</keyword>
<dbReference type="PANTHER" id="PTHR43142">
    <property type="entry name" value="CARBOXYLIC ESTER HYDROLASE"/>
    <property type="match status" value="1"/>
</dbReference>
<dbReference type="Gene3D" id="3.40.50.1820">
    <property type="entry name" value="alpha/beta hydrolase"/>
    <property type="match status" value="1"/>
</dbReference>
<comment type="similarity">
    <text evidence="1 6">Belongs to the type-B carboxylesterase/lipase family.</text>
</comment>
<dbReference type="GO" id="GO:0052689">
    <property type="term" value="F:carboxylic ester hydrolase activity"/>
    <property type="evidence" value="ECO:0007669"/>
    <property type="project" value="UniProtKB-KW"/>
</dbReference>
<evidence type="ECO:0000256" key="6">
    <source>
        <dbReference type="RuleBase" id="RU361235"/>
    </source>
</evidence>
<evidence type="ECO:0000256" key="1">
    <source>
        <dbReference type="ARBA" id="ARBA00005964"/>
    </source>
</evidence>
<evidence type="ECO:0000259" key="7">
    <source>
        <dbReference type="Pfam" id="PF00135"/>
    </source>
</evidence>
<sequence length="557" mass="62843">MNISLAFFFEWLIILAIADITIQYPAESQEGATMTLHIPGQGSIVGGYGTTLWSERTFMQFLGIPYAESPREELRFKLAVKRKPWTQILNTSNYGRRCPSLSSINKIQNDQIKDDLEDCLNLCVYTKDLDVRRPVMFYVYGGGFFNGSNEDHPPGFLLEKDIVLVVPNYRIGALGFLSLGNEDIPGNVPIGDLTLALQWVQDYIQYFGGDAKQVTVFGQSAGAAMLGALLLSPKTPSGLFHRSIIQSGSIISSWGVRKDYIRQIKRLCYTLACGQCTNNSEIYTCVRNVSVGKLLESTKSESFGPVLGDYYGYIPQEPLELHKEKKNSVPLMTGFTKHDGSFVLAIYYDGWKKQLPNLSNVTVRQFANGLFRMINDNGGIANNLLMKLLFPKDIWQSDQHEKALAAYFDVTNIAFMKSPTVTFAQKMLEKHSAPVYLYSFDYDGSNTRFGYGFGHEHYPFSGGIHHSNENIYLFPTHLLNDDDKKIAQKMVDLWTSFVINGKPQTKDSPEILPMEDELGPYFHIDTNITLGYNVLDELSATVDDPEHEKLHRKHIKF</sequence>
<keyword evidence="4" id="KW-1015">Disulfide bond</keyword>
<evidence type="ECO:0000313" key="8">
    <source>
        <dbReference type="EnsemblMetazoa" id="GBRI006566-PA"/>
    </source>
</evidence>
<proteinExistence type="inferred from homology"/>
<evidence type="ECO:0000313" key="9">
    <source>
        <dbReference type="Proteomes" id="UP000091820"/>
    </source>
</evidence>
<name>A0A1A9W502_9MUSC</name>
<dbReference type="PANTHER" id="PTHR43142:SF1">
    <property type="entry name" value="CARBOXYLIC ESTER HYDROLASE"/>
    <property type="match status" value="1"/>
</dbReference>
<reference evidence="9" key="1">
    <citation type="submission" date="2014-03" db="EMBL/GenBank/DDBJ databases">
        <authorList>
            <person name="Aksoy S."/>
            <person name="Warren W."/>
            <person name="Wilson R.K."/>
        </authorList>
    </citation>
    <scope>NUCLEOTIDE SEQUENCE [LARGE SCALE GENOMIC DNA]</scope>
    <source>
        <strain evidence="9">IAEA</strain>
    </source>
</reference>
<organism evidence="8 9">
    <name type="scientific">Glossina brevipalpis</name>
    <dbReference type="NCBI Taxonomy" id="37001"/>
    <lineage>
        <taxon>Eukaryota</taxon>
        <taxon>Metazoa</taxon>
        <taxon>Ecdysozoa</taxon>
        <taxon>Arthropoda</taxon>
        <taxon>Hexapoda</taxon>
        <taxon>Insecta</taxon>
        <taxon>Pterygota</taxon>
        <taxon>Neoptera</taxon>
        <taxon>Endopterygota</taxon>
        <taxon>Diptera</taxon>
        <taxon>Brachycera</taxon>
        <taxon>Muscomorpha</taxon>
        <taxon>Hippoboscoidea</taxon>
        <taxon>Glossinidae</taxon>
        <taxon>Glossina</taxon>
    </lineage>
</organism>
<feature type="chain" id="PRO_5008445871" description="Carboxylic ester hydrolase" evidence="6">
    <location>
        <begin position="19"/>
        <end position="557"/>
    </location>
</feature>
<dbReference type="VEuPathDB" id="VectorBase:GBRI006566"/>
<dbReference type="STRING" id="37001.A0A1A9W502"/>
<keyword evidence="5" id="KW-0325">Glycoprotein</keyword>
<dbReference type="PROSITE" id="PS00122">
    <property type="entry name" value="CARBOXYLESTERASE_B_1"/>
    <property type="match status" value="1"/>
</dbReference>
<accession>A0A1A9W502</accession>
<protein>
    <recommendedName>
        <fullName evidence="6">Carboxylic ester hydrolase</fullName>
        <ecNumber evidence="6">3.1.1.-</ecNumber>
    </recommendedName>
</protein>
<feature type="domain" description="Carboxylesterase type B" evidence="7">
    <location>
        <begin position="40"/>
        <end position="529"/>
    </location>
</feature>
<dbReference type="SUPFAM" id="SSF53474">
    <property type="entry name" value="alpha/beta-Hydrolases"/>
    <property type="match status" value="1"/>
</dbReference>
<reference evidence="8" key="2">
    <citation type="submission" date="2020-05" db="UniProtKB">
        <authorList>
            <consortium name="EnsemblMetazoa"/>
        </authorList>
    </citation>
    <scope>IDENTIFICATION</scope>
    <source>
        <strain evidence="8">IAEA</strain>
    </source>
</reference>
<dbReference type="InterPro" id="IPR029058">
    <property type="entry name" value="AB_hydrolase_fold"/>
</dbReference>
<keyword evidence="6" id="KW-0732">Signal</keyword>
<evidence type="ECO:0000256" key="3">
    <source>
        <dbReference type="ARBA" id="ARBA00022801"/>
    </source>
</evidence>
<dbReference type="InterPro" id="IPR019826">
    <property type="entry name" value="Carboxylesterase_B_AS"/>
</dbReference>
<dbReference type="Pfam" id="PF00135">
    <property type="entry name" value="COesterase"/>
    <property type="match status" value="1"/>
</dbReference>